<keyword evidence="1" id="KW-0472">Membrane</keyword>
<evidence type="ECO:0000256" key="1">
    <source>
        <dbReference type="SAM" id="Phobius"/>
    </source>
</evidence>
<dbReference type="EMBL" id="JASPKZ010001614">
    <property type="protein sequence ID" value="KAJ9597403.1"/>
    <property type="molecule type" value="Genomic_DNA"/>
</dbReference>
<gene>
    <name evidence="2" type="ORF">L9F63_011748</name>
</gene>
<dbReference type="Proteomes" id="UP001233999">
    <property type="component" value="Unassembled WGS sequence"/>
</dbReference>
<comment type="caution">
    <text evidence="2">The sequence shown here is derived from an EMBL/GenBank/DDBJ whole genome shotgun (WGS) entry which is preliminary data.</text>
</comment>
<feature type="non-terminal residue" evidence="2">
    <location>
        <position position="78"/>
    </location>
</feature>
<organism evidence="2 3">
    <name type="scientific">Diploptera punctata</name>
    <name type="common">Pacific beetle cockroach</name>
    <dbReference type="NCBI Taxonomy" id="6984"/>
    <lineage>
        <taxon>Eukaryota</taxon>
        <taxon>Metazoa</taxon>
        <taxon>Ecdysozoa</taxon>
        <taxon>Arthropoda</taxon>
        <taxon>Hexapoda</taxon>
        <taxon>Insecta</taxon>
        <taxon>Pterygota</taxon>
        <taxon>Neoptera</taxon>
        <taxon>Polyneoptera</taxon>
        <taxon>Dictyoptera</taxon>
        <taxon>Blattodea</taxon>
        <taxon>Blaberoidea</taxon>
        <taxon>Blaberidae</taxon>
        <taxon>Diplopterinae</taxon>
        <taxon>Diploptera</taxon>
    </lineage>
</organism>
<sequence length="78" mass="9293">FLYFLYFLSSTIFFKCVIVSILMIAYINDFSAILNFLVSILMILCHFEFFSAYINDFSTFLPAYFEFLIRFLVFTVNC</sequence>
<evidence type="ECO:0000313" key="2">
    <source>
        <dbReference type="EMBL" id="KAJ9597403.1"/>
    </source>
</evidence>
<keyword evidence="1" id="KW-0812">Transmembrane</keyword>
<feature type="transmembrane region" description="Helical" evidence="1">
    <location>
        <begin position="6"/>
        <end position="27"/>
    </location>
</feature>
<keyword evidence="1" id="KW-1133">Transmembrane helix</keyword>
<evidence type="ECO:0000313" key="3">
    <source>
        <dbReference type="Proteomes" id="UP001233999"/>
    </source>
</evidence>
<reference evidence="2" key="2">
    <citation type="submission" date="2023-05" db="EMBL/GenBank/DDBJ databases">
        <authorList>
            <person name="Fouks B."/>
        </authorList>
    </citation>
    <scope>NUCLEOTIDE SEQUENCE</scope>
    <source>
        <strain evidence="2">Stay&amp;Tobe</strain>
        <tissue evidence="2">Testes</tissue>
    </source>
</reference>
<proteinExistence type="predicted"/>
<accession>A0AAD8EP56</accession>
<name>A0AAD8EP56_DIPPU</name>
<feature type="transmembrane region" description="Helical" evidence="1">
    <location>
        <begin position="34"/>
        <end position="54"/>
    </location>
</feature>
<protein>
    <submittedName>
        <fullName evidence="2">Uncharacterized protein</fullName>
    </submittedName>
</protein>
<dbReference type="AlphaFoldDB" id="A0AAD8EP56"/>
<keyword evidence="3" id="KW-1185">Reference proteome</keyword>
<feature type="non-terminal residue" evidence="2">
    <location>
        <position position="1"/>
    </location>
</feature>
<reference evidence="2" key="1">
    <citation type="journal article" date="2023" name="IScience">
        <title>Live-bearing cockroach genome reveals convergent evolutionary mechanisms linked to viviparity in insects and beyond.</title>
        <authorList>
            <person name="Fouks B."/>
            <person name="Harrison M.C."/>
            <person name="Mikhailova A.A."/>
            <person name="Marchal E."/>
            <person name="English S."/>
            <person name="Carruthers M."/>
            <person name="Jennings E.C."/>
            <person name="Chiamaka E.L."/>
            <person name="Frigard R.A."/>
            <person name="Pippel M."/>
            <person name="Attardo G.M."/>
            <person name="Benoit J.B."/>
            <person name="Bornberg-Bauer E."/>
            <person name="Tobe S.S."/>
        </authorList>
    </citation>
    <scope>NUCLEOTIDE SEQUENCE</scope>
    <source>
        <strain evidence="2">Stay&amp;Tobe</strain>
    </source>
</reference>